<comment type="caution">
    <text evidence="1">The sequence shown here is derived from an EMBL/GenBank/DDBJ whole genome shotgun (WGS) entry which is preliminary data.</text>
</comment>
<sequence length="118" mass="13164">MTTYTLWPTGAPPFRFKGELVADASTSMERASPNYSGKAGRCEDIEIYRHDNGGFVVNVLYRTAFQGCDNHRVVTICPTAVEVLAALDGIRSRIVDELVDEADITYEDYYPVHQKSAQ</sequence>
<keyword evidence="2" id="KW-1185">Reference proteome</keyword>
<gene>
    <name evidence="1" type="ORF">D3875_00645</name>
</gene>
<dbReference type="AlphaFoldDB" id="A0A418VHR6"/>
<organism evidence="1 2">
    <name type="scientific">Deinococcus cavernae</name>
    <dbReference type="NCBI Taxonomy" id="2320857"/>
    <lineage>
        <taxon>Bacteria</taxon>
        <taxon>Thermotogati</taxon>
        <taxon>Deinococcota</taxon>
        <taxon>Deinococci</taxon>
        <taxon>Deinococcales</taxon>
        <taxon>Deinococcaceae</taxon>
        <taxon>Deinococcus</taxon>
    </lineage>
</organism>
<name>A0A418VHR6_9DEIO</name>
<dbReference type="Proteomes" id="UP000286287">
    <property type="component" value="Unassembled WGS sequence"/>
</dbReference>
<evidence type="ECO:0000313" key="2">
    <source>
        <dbReference type="Proteomes" id="UP000286287"/>
    </source>
</evidence>
<dbReference type="RefSeq" id="WP_119760046.1">
    <property type="nucleotide sequence ID" value="NZ_QYUJ01000004.1"/>
</dbReference>
<accession>A0A418VHR6</accession>
<proteinExistence type="predicted"/>
<reference evidence="1 2" key="1">
    <citation type="submission" date="2018-09" db="EMBL/GenBank/DDBJ databases">
        <authorList>
            <person name="Zhu H."/>
        </authorList>
    </citation>
    <scope>NUCLEOTIDE SEQUENCE [LARGE SCALE GENOMIC DNA]</scope>
    <source>
        <strain evidence="1 2">K2S05-167</strain>
    </source>
</reference>
<dbReference type="EMBL" id="QYUJ01000004">
    <property type="protein sequence ID" value="RJF75590.1"/>
    <property type="molecule type" value="Genomic_DNA"/>
</dbReference>
<evidence type="ECO:0000313" key="1">
    <source>
        <dbReference type="EMBL" id="RJF75590.1"/>
    </source>
</evidence>
<protein>
    <submittedName>
        <fullName evidence="1">Uncharacterized protein</fullName>
    </submittedName>
</protein>